<keyword evidence="5" id="KW-1185">Reference proteome</keyword>
<reference evidence="2" key="4">
    <citation type="submission" date="2023-01" db="EMBL/GenBank/DDBJ databases">
        <title>Draft genome sequence of Methylobacterium brachythecii strain NBRC 107710.</title>
        <authorList>
            <person name="Sun Q."/>
            <person name="Mori K."/>
        </authorList>
    </citation>
    <scope>NUCLEOTIDE SEQUENCE</scope>
    <source>
        <strain evidence="2">NBRC 107710</strain>
    </source>
</reference>
<accession>A0A7W6AGV3</accession>
<dbReference type="RefSeq" id="WP_183505687.1">
    <property type="nucleotide sequence ID" value="NZ_BSPG01000014.1"/>
</dbReference>
<name>A0A7W6AGV3_9HYPH</name>
<feature type="signal peptide" evidence="1">
    <location>
        <begin position="1"/>
        <end position="23"/>
    </location>
</feature>
<dbReference type="Proteomes" id="UP001156881">
    <property type="component" value="Unassembled WGS sequence"/>
</dbReference>
<dbReference type="EMBL" id="JACIDN010000004">
    <property type="protein sequence ID" value="MBB3903098.1"/>
    <property type="molecule type" value="Genomic_DNA"/>
</dbReference>
<dbReference type="AlphaFoldDB" id="A0A7W6AGV3"/>
<comment type="caution">
    <text evidence="3">The sequence shown here is derived from an EMBL/GenBank/DDBJ whole genome shotgun (WGS) entry which is preliminary data.</text>
</comment>
<protein>
    <recommendedName>
        <fullName evidence="6">DUF3828 domain-containing protein</fullName>
    </recommendedName>
</protein>
<organism evidence="3 4">
    <name type="scientific">Methylobacterium brachythecii</name>
    <dbReference type="NCBI Taxonomy" id="1176177"/>
    <lineage>
        <taxon>Bacteria</taxon>
        <taxon>Pseudomonadati</taxon>
        <taxon>Pseudomonadota</taxon>
        <taxon>Alphaproteobacteria</taxon>
        <taxon>Hyphomicrobiales</taxon>
        <taxon>Methylobacteriaceae</taxon>
        <taxon>Methylobacterium</taxon>
    </lineage>
</organism>
<evidence type="ECO:0000313" key="4">
    <source>
        <dbReference type="Proteomes" id="UP000517759"/>
    </source>
</evidence>
<keyword evidence="1" id="KW-0732">Signal</keyword>
<evidence type="ECO:0000313" key="5">
    <source>
        <dbReference type="Proteomes" id="UP001156881"/>
    </source>
</evidence>
<evidence type="ECO:0008006" key="6">
    <source>
        <dbReference type="Google" id="ProtNLM"/>
    </source>
</evidence>
<dbReference type="Proteomes" id="UP000517759">
    <property type="component" value="Unassembled WGS sequence"/>
</dbReference>
<reference evidence="2" key="1">
    <citation type="journal article" date="2014" name="Int. J. Syst. Evol. Microbiol.">
        <title>Complete genome of a new Firmicutes species belonging to the dominant human colonic microbiota ('Ruminococcus bicirculans') reveals two chromosomes and a selective capacity to utilize plant glucans.</title>
        <authorList>
            <consortium name="NISC Comparative Sequencing Program"/>
            <person name="Wegmann U."/>
            <person name="Louis P."/>
            <person name="Goesmann A."/>
            <person name="Henrissat B."/>
            <person name="Duncan S.H."/>
            <person name="Flint H.J."/>
        </authorList>
    </citation>
    <scope>NUCLEOTIDE SEQUENCE</scope>
    <source>
        <strain evidence="2">NBRC 107710</strain>
    </source>
</reference>
<dbReference type="EMBL" id="BSPG01000014">
    <property type="protein sequence ID" value="GLS44678.1"/>
    <property type="molecule type" value="Genomic_DNA"/>
</dbReference>
<reference evidence="5" key="2">
    <citation type="journal article" date="2019" name="Int. J. Syst. Evol. Microbiol.">
        <title>The Global Catalogue of Microorganisms (GCM) 10K type strain sequencing project: providing services to taxonomists for standard genome sequencing and annotation.</title>
        <authorList>
            <consortium name="The Broad Institute Genomics Platform"/>
            <consortium name="The Broad Institute Genome Sequencing Center for Infectious Disease"/>
            <person name="Wu L."/>
            <person name="Ma J."/>
        </authorList>
    </citation>
    <scope>NUCLEOTIDE SEQUENCE [LARGE SCALE GENOMIC DNA]</scope>
    <source>
        <strain evidence="5">NBRC 107710</strain>
    </source>
</reference>
<evidence type="ECO:0000313" key="3">
    <source>
        <dbReference type="EMBL" id="MBB3903098.1"/>
    </source>
</evidence>
<proteinExistence type="predicted"/>
<reference evidence="3 4" key="3">
    <citation type="submission" date="2020-08" db="EMBL/GenBank/DDBJ databases">
        <title>Genomic Encyclopedia of Type Strains, Phase IV (KMG-IV): sequencing the most valuable type-strain genomes for metagenomic binning, comparative biology and taxonomic classification.</title>
        <authorList>
            <person name="Goeker M."/>
        </authorList>
    </citation>
    <scope>NUCLEOTIDE SEQUENCE [LARGE SCALE GENOMIC DNA]</scope>
    <source>
        <strain evidence="3 4">DSM 24105</strain>
    </source>
</reference>
<gene>
    <name evidence="2" type="ORF">GCM10007884_26660</name>
    <name evidence="3" type="ORF">GGR33_002600</name>
</gene>
<evidence type="ECO:0000313" key="2">
    <source>
        <dbReference type="EMBL" id="GLS44678.1"/>
    </source>
</evidence>
<feature type="chain" id="PRO_5031397143" description="DUF3828 domain-containing protein" evidence="1">
    <location>
        <begin position="24"/>
        <end position="158"/>
    </location>
</feature>
<evidence type="ECO:0000256" key="1">
    <source>
        <dbReference type="SAM" id="SignalP"/>
    </source>
</evidence>
<sequence>MRRRLGLCLLVGASLLASAPAGAAETGSPADFLRALYAHYPLRSGKASPVTDQPKAWLAEPLLGLILRDQKTARDTGEIASLDFDPVCACQDDAGLKGVGITVQGEEAAQAKATVKFRLGGAVAVRYDLVKTDAGWRVADIHTKDVPSLAALLKDAQK</sequence>